<reference evidence="1 2" key="1">
    <citation type="submission" date="2020-08" db="EMBL/GenBank/DDBJ databases">
        <title>Genomic Encyclopedia of Type Strains, Phase III (KMG-III): the genomes of soil and plant-associated and newly described type strains.</title>
        <authorList>
            <person name="Whitman W."/>
        </authorList>
    </citation>
    <scope>NUCLEOTIDE SEQUENCE [LARGE SCALE GENOMIC DNA]</scope>
    <source>
        <strain evidence="1 2">CECT 8571</strain>
    </source>
</reference>
<dbReference type="EMBL" id="JACHXZ010000003">
    <property type="protein sequence ID" value="MBB3168968.1"/>
    <property type="molecule type" value="Genomic_DNA"/>
</dbReference>
<gene>
    <name evidence="1" type="ORF">FHS30_002176</name>
</gene>
<accession>A0A839UTY9</accession>
<proteinExistence type="predicted"/>
<sequence>MKTQKFSLIAICLVFLSACESDKNISEPLSRLKECGSIKVRIKNFKSDHSYVFSITTRLEEFDISQQKETLADIKELKNIALDCYTQAYFSGAPELKYWEIIHAGFQAYSSVLYSSIGDNFSQKVFEYHHSEGHFLVFDEVLNASDKGVGVN</sequence>
<evidence type="ECO:0008006" key="3">
    <source>
        <dbReference type="Google" id="ProtNLM"/>
    </source>
</evidence>
<organism evidence="1 2">
    <name type="scientific">Simiduia aestuariiviva</name>
    <dbReference type="NCBI Taxonomy" id="1510459"/>
    <lineage>
        <taxon>Bacteria</taxon>
        <taxon>Pseudomonadati</taxon>
        <taxon>Pseudomonadota</taxon>
        <taxon>Gammaproteobacteria</taxon>
        <taxon>Cellvibrionales</taxon>
        <taxon>Cellvibrionaceae</taxon>
        <taxon>Simiduia</taxon>
    </lineage>
</organism>
<keyword evidence="2" id="KW-1185">Reference proteome</keyword>
<evidence type="ECO:0000313" key="1">
    <source>
        <dbReference type="EMBL" id="MBB3168968.1"/>
    </source>
</evidence>
<evidence type="ECO:0000313" key="2">
    <source>
        <dbReference type="Proteomes" id="UP000559987"/>
    </source>
</evidence>
<name>A0A839UTY9_9GAMM</name>
<dbReference type="RefSeq" id="WP_183910472.1">
    <property type="nucleotide sequence ID" value="NZ_JACHXZ010000003.1"/>
</dbReference>
<protein>
    <recommendedName>
        <fullName evidence="3">Lipoprotein</fullName>
    </recommendedName>
</protein>
<dbReference type="PROSITE" id="PS51257">
    <property type="entry name" value="PROKAR_LIPOPROTEIN"/>
    <property type="match status" value="1"/>
</dbReference>
<dbReference type="Proteomes" id="UP000559987">
    <property type="component" value="Unassembled WGS sequence"/>
</dbReference>
<dbReference type="AlphaFoldDB" id="A0A839UTY9"/>
<comment type="caution">
    <text evidence="1">The sequence shown here is derived from an EMBL/GenBank/DDBJ whole genome shotgun (WGS) entry which is preliminary data.</text>
</comment>